<proteinExistence type="predicted"/>
<dbReference type="EMBL" id="RQTK01000008">
    <property type="protein sequence ID" value="RUS91664.1"/>
    <property type="molecule type" value="Genomic_DNA"/>
</dbReference>
<dbReference type="STRING" id="188477.A0A3S1A682"/>
<feature type="compositionally biased region" description="Low complexity" evidence="1">
    <location>
        <begin position="152"/>
        <end position="170"/>
    </location>
</feature>
<dbReference type="InterPro" id="IPR031602">
    <property type="entry name" value="CIPC"/>
</dbReference>
<feature type="region of interest" description="Disordered" evidence="1">
    <location>
        <begin position="120"/>
        <end position="172"/>
    </location>
</feature>
<keyword evidence="3" id="KW-1185">Reference proteome</keyword>
<comment type="caution">
    <text evidence="2">The sequence shown here is derived from an EMBL/GenBank/DDBJ whole genome shotgun (WGS) entry which is preliminary data.</text>
</comment>
<dbReference type="PANTHER" id="PTHR34648">
    <property type="entry name" value="CLOCK-INTERACTING PACEMAKER"/>
    <property type="match status" value="1"/>
</dbReference>
<feature type="compositionally biased region" description="Polar residues" evidence="1">
    <location>
        <begin position="59"/>
        <end position="81"/>
    </location>
</feature>
<feature type="compositionally biased region" description="Polar residues" evidence="1">
    <location>
        <begin position="296"/>
        <end position="323"/>
    </location>
</feature>
<dbReference type="GO" id="GO:0045892">
    <property type="term" value="P:negative regulation of DNA-templated transcription"/>
    <property type="evidence" value="ECO:0007669"/>
    <property type="project" value="InterPro"/>
</dbReference>
<dbReference type="Pfam" id="PF15800">
    <property type="entry name" value="CiPC"/>
    <property type="match status" value="1"/>
</dbReference>
<reference evidence="2 3" key="1">
    <citation type="submission" date="2019-01" db="EMBL/GenBank/DDBJ databases">
        <title>A draft genome assembly of the solar-powered sea slug Elysia chlorotica.</title>
        <authorList>
            <person name="Cai H."/>
            <person name="Li Q."/>
            <person name="Fang X."/>
            <person name="Li J."/>
            <person name="Curtis N.E."/>
            <person name="Altenburger A."/>
            <person name="Shibata T."/>
            <person name="Feng M."/>
            <person name="Maeda T."/>
            <person name="Schwartz J.A."/>
            <person name="Shigenobu S."/>
            <person name="Lundholm N."/>
            <person name="Nishiyama T."/>
            <person name="Yang H."/>
            <person name="Hasebe M."/>
            <person name="Li S."/>
            <person name="Pierce S.K."/>
            <person name="Wang J."/>
        </authorList>
    </citation>
    <scope>NUCLEOTIDE SEQUENCE [LARGE SCALE GENOMIC DNA]</scope>
    <source>
        <strain evidence="2">EC2010</strain>
        <tissue evidence="2">Whole organism of an adult</tissue>
    </source>
</reference>
<feature type="region of interest" description="Disordered" evidence="1">
    <location>
        <begin position="1"/>
        <end position="90"/>
    </location>
</feature>
<dbReference type="Proteomes" id="UP000271974">
    <property type="component" value="Unassembled WGS sequence"/>
</dbReference>
<dbReference type="PANTHER" id="PTHR34648:SF1">
    <property type="entry name" value="CLOCK-INTERACTING PACEMAKER"/>
    <property type="match status" value="1"/>
</dbReference>
<name>A0A3S1A682_ELYCH</name>
<feature type="compositionally biased region" description="Polar residues" evidence="1">
    <location>
        <begin position="240"/>
        <end position="278"/>
    </location>
</feature>
<sequence>MNQHEDIKNKKLPSQIFVVSPGGIPPCQKTDSMDVENSQELGESKQNSKDLGTGILRQIRSSSTISVCPSPQLAPSPQSGPRSVPPYFPHYASLSPSHPASPATASPACNPVLGSCSPFQLSRNPSRQLHSDGETSQRPRISKHGHRMLLQRSHSSTTATTSRANARASAQPFSIQRRIGTQAGSLQSNDGLRNSLIYFPTQTLGGNQNVVSETLNFLDGQNQADQSHFLAHSPSSILSQDSMTAQGSPSMASTHLNMSQSGVASPTSVHSDFSGSSKQQRHVFSGSLGIHPSNVIGHSSDPNLTQGGSQSVEQDTDSLNCQNRSPLASILRRKSETGTAQESPVSFAQSYTSLTPWTTRLATERQNALLNENEEVLPLSLGVVDNLPILSPSAKENRLKTQQNYSLFNQPYSCLQDAETDSDGSSNQAKDSYKVLPNKQLRFRKTADALQKSGLWEVAMKTGNLIRRNKELQKELDKFRADALVFLKSVIKNPHNWRLIKNILSNALSANQSGLGKASPIMTVVVSAAQSAAAASARLDSAGSSTGSSSLCGNISDSSGSSNSSSSSNALRTSFVGDPFAANKHEYSCVAMDVN</sequence>
<organism evidence="2 3">
    <name type="scientific">Elysia chlorotica</name>
    <name type="common">Eastern emerald elysia</name>
    <name type="synonym">Sea slug</name>
    <dbReference type="NCBI Taxonomy" id="188477"/>
    <lineage>
        <taxon>Eukaryota</taxon>
        <taxon>Metazoa</taxon>
        <taxon>Spiralia</taxon>
        <taxon>Lophotrochozoa</taxon>
        <taxon>Mollusca</taxon>
        <taxon>Gastropoda</taxon>
        <taxon>Heterobranchia</taxon>
        <taxon>Euthyneura</taxon>
        <taxon>Panpulmonata</taxon>
        <taxon>Sacoglossa</taxon>
        <taxon>Placobranchoidea</taxon>
        <taxon>Plakobranchidae</taxon>
        <taxon>Elysia</taxon>
    </lineage>
</organism>
<dbReference type="GO" id="GO:0005634">
    <property type="term" value="C:nucleus"/>
    <property type="evidence" value="ECO:0007669"/>
    <property type="project" value="TreeGrafter"/>
</dbReference>
<evidence type="ECO:0000313" key="2">
    <source>
        <dbReference type="EMBL" id="RUS91664.1"/>
    </source>
</evidence>
<feature type="region of interest" description="Disordered" evidence="1">
    <location>
        <begin position="240"/>
        <end position="323"/>
    </location>
</feature>
<gene>
    <name evidence="2" type="ORF">EGW08_000637</name>
</gene>
<evidence type="ECO:0000256" key="1">
    <source>
        <dbReference type="SAM" id="MobiDB-lite"/>
    </source>
</evidence>
<dbReference type="GO" id="GO:0042754">
    <property type="term" value="P:negative regulation of circadian rhythm"/>
    <property type="evidence" value="ECO:0007669"/>
    <property type="project" value="InterPro"/>
</dbReference>
<feature type="compositionally biased region" description="Basic residues" evidence="1">
    <location>
        <begin position="140"/>
        <end position="149"/>
    </location>
</feature>
<evidence type="ECO:0000313" key="3">
    <source>
        <dbReference type="Proteomes" id="UP000271974"/>
    </source>
</evidence>
<dbReference type="AlphaFoldDB" id="A0A3S1A682"/>
<dbReference type="OrthoDB" id="6374619at2759"/>
<protein>
    <submittedName>
        <fullName evidence="2">Uncharacterized protein</fullName>
    </submittedName>
</protein>
<accession>A0A3S1A682</accession>